<protein>
    <submittedName>
        <fullName evidence="2">Uncharacterized protein</fullName>
    </submittedName>
</protein>
<proteinExistence type="predicted"/>
<dbReference type="RefSeq" id="WP_015754398.1">
    <property type="nucleotide sequence ID" value="NC_013222.1"/>
</dbReference>
<feature type="transmembrane region" description="Helical" evidence="1">
    <location>
        <begin position="21"/>
        <end position="42"/>
    </location>
</feature>
<gene>
    <name evidence="2" type="ordered locus">RB2501_12142</name>
</gene>
<dbReference type="InterPro" id="IPR045749">
    <property type="entry name" value="DUF6090"/>
</dbReference>
<dbReference type="Proteomes" id="UP000009049">
    <property type="component" value="Chromosome"/>
</dbReference>
<keyword evidence="1" id="KW-0472">Membrane</keyword>
<dbReference type="STRING" id="313596.RB2501_12142"/>
<accession>A4CN35</accession>
<reference evidence="2 3" key="1">
    <citation type="journal article" date="2009" name="J. Bacteriol.">
        <title>Complete genome sequence of Robiginitalea biformata HTCC2501.</title>
        <authorList>
            <person name="Oh H.M."/>
            <person name="Giovannoni S.J."/>
            <person name="Lee K."/>
            <person name="Ferriera S."/>
            <person name="Johnson J."/>
            <person name="Cho J.C."/>
        </authorList>
    </citation>
    <scope>NUCLEOTIDE SEQUENCE [LARGE SCALE GENOMIC DNA]</scope>
    <source>
        <strain evidence="3">ATCC BAA-864 / HTCC2501 / KCTC 12146</strain>
    </source>
</reference>
<organism evidence="2 3">
    <name type="scientific">Robiginitalea biformata (strain ATCC BAA-864 / DSM 15991 / KCTC 12146 / HTCC2501)</name>
    <dbReference type="NCBI Taxonomy" id="313596"/>
    <lineage>
        <taxon>Bacteria</taxon>
        <taxon>Pseudomonadati</taxon>
        <taxon>Bacteroidota</taxon>
        <taxon>Flavobacteriia</taxon>
        <taxon>Flavobacteriales</taxon>
        <taxon>Flavobacteriaceae</taxon>
        <taxon>Robiginitalea</taxon>
    </lineage>
</organism>
<keyword evidence="1" id="KW-0812">Transmembrane</keyword>
<keyword evidence="3" id="KW-1185">Reference proteome</keyword>
<evidence type="ECO:0000256" key="1">
    <source>
        <dbReference type="SAM" id="Phobius"/>
    </source>
</evidence>
<dbReference type="KEGG" id="rbi:RB2501_12142"/>
<dbReference type="Pfam" id="PF19578">
    <property type="entry name" value="DUF6090"/>
    <property type="match status" value="1"/>
</dbReference>
<dbReference type="eggNOG" id="ENOG5032YA3">
    <property type="taxonomic scope" value="Bacteria"/>
</dbReference>
<sequence>MIKFFRKIRQKLLAENKLSKYLLYAVGEIVLVVIGILIALSINNWNQTNSEKKIAENYIESLIIELNSDLNYYKSHKLRNMSQITQINDIQNALNSIGVNNSKEDFILKLMDVMEPFPFSPKTATYTDLVTSGNMGLIQPETIRQRIISHYNLVDQMTLHVNREIDYNWNHLHPFFNENGYFEWRNNPKISVDSTIIKKRKHFPIFELEKSSLEFKAVENNLYFRQLMLTTRSGNLDELMTSTQELIDVLNKK</sequence>
<dbReference type="EMBL" id="CP001712">
    <property type="protein sequence ID" value="EAR15077.1"/>
    <property type="molecule type" value="Genomic_DNA"/>
</dbReference>
<dbReference type="HOGENOM" id="CLU_091694_1_0_10"/>
<evidence type="ECO:0000313" key="3">
    <source>
        <dbReference type="Proteomes" id="UP000009049"/>
    </source>
</evidence>
<evidence type="ECO:0000313" key="2">
    <source>
        <dbReference type="EMBL" id="EAR15077.1"/>
    </source>
</evidence>
<dbReference type="OrthoDB" id="821805at2"/>
<name>A4CN35_ROBBH</name>
<dbReference type="AlphaFoldDB" id="A4CN35"/>
<keyword evidence="1" id="KW-1133">Transmembrane helix</keyword>